<feature type="region of interest" description="Disordered" evidence="1">
    <location>
        <begin position="151"/>
        <end position="199"/>
    </location>
</feature>
<feature type="compositionally biased region" description="Basic and acidic residues" evidence="1">
    <location>
        <begin position="151"/>
        <end position="190"/>
    </location>
</feature>
<reference evidence="2" key="2">
    <citation type="submission" date="2014-06" db="EMBL/GenBank/DDBJ databases">
        <title>The complete genome of Blastobotrys (Arxula) adeninivorans LS3 - a yeast of biotechnological interest.</title>
        <authorList>
            <person name="Kunze G."/>
            <person name="Gaillardin C."/>
            <person name="Czernicka M."/>
            <person name="Durrens P."/>
            <person name="Martin T."/>
            <person name="Boer E."/>
            <person name="Gabaldon T."/>
            <person name="Cruz J."/>
            <person name="Talla E."/>
            <person name="Marck C."/>
            <person name="Goffeau A."/>
            <person name="Barbe V."/>
            <person name="Baret P."/>
            <person name="Baronian K."/>
            <person name="Beier S."/>
            <person name="Bleykasten C."/>
            <person name="Bode R."/>
            <person name="Casaregola S."/>
            <person name="Despons L."/>
            <person name="Fairhead C."/>
            <person name="Giersberg M."/>
            <person name="Gierski P."/>
            <person name="Hahnel U."/>
            <person name="Hartmann A."/>
            <person name="Jankowska D."/>
            <person name="Jubin C."/>
            <person name="Jung P."/>
            <person name="Lafontaine I."/>
            <person name="Leh-Louis V."/>
            <person name="Lemaire M."/>
            <person name="Marcet-Houben M."/>
            <person name="Mascher M."/>
            <person name="Morel G."/>
            <person name="Richard G.-F."/>
            <person name="Riechen J."/>
            <person name="Sacerdot C."/>
            <person name="Sarkar A."/>
            <person name="Savel G."/>
            <person name="Schacherer J."/>
            <person name="Sherman D."/>
            <person name="Straub M.-L."/>
            <person name="Stein N."/>
            <person name="Thierry A."/>
            <person name="Trautwein-Schult A."/>
            <person name="Westhof E."/>
            <person name="Worch S."/>
            <person name="Dujon B."/>
            <person name="Souciet J.-L."/>
            <person name="Wincker P."/>
            <person name="Scholz U."/>
            <person name="Neuveglise N."/>
        </authorList>
    </citation>
    <scope>NUCLEOTIDE SEQUENCE</scope>
    <source>
        <strain evidence="2">LS3</strain>
    </source>
</reference>
<protein>
    <submittedName>
        <fullName evidence="2">ARAD1A19118p</fullName>
    </submittedName>
</protein>
<accession>A0A060SZA8</accession>
<dbReference type="EMBL" id="HG937691">
    <property type="protein sequence ID" value="CDP33859.1"/>
    <property type="molecule type" value="Genomic_DNA"/>
</dbReference>
<reference evidence="2" key="1">
    <citation type="submission" date="2014-02" db="EMBL/GenBank/DDBJ databases">
        <authorList>
            <person name="Genoscope - CEA"/>
        </authorList>
    </citation>
    <scope>NUCLEOTIDE SEQUENCE</scope>
    <source>
        <strain evidence="2">LS3</strain>
    </source>
</reference>
<dbReference type="AlphaFoldDB" id="A0A060SZA8"/>
<feature type="region of interest" description="Disordered" evidence="1">
    <location>
        <begin position="1"/>
        <end position="35"/>
    </location>
</feature>
<evidence type="ECO:0000313" key="2">
    <source>
        <dbReference type="EMBL" id="CDP33859.1"/>
    </source>
</evidence>
<sequence length="275" mass="31751">MTSNPSQVHDKVNSALTETSGVSAPAKRSSPLSSDVLPLRAAQEQRVVWTKKPIAFVRFCDRNLHIARSQGWNRVDYYRHLATMLKAENEPEVPRNPDGSTLRFTQLRSKVETMLKSVTSADESCNDQYRRELYNFWDHFVQVFDHDKGRSSEELPELKERSKEREREGESDKDTEEKETNKKQQEDQPAKQEINFSTPASIEEFFNDQRAKFEKLMSSYVDQAVGSREAITALDRVEARLDTKLGALEETIHSIRTDVNELMSEVRKRLRPSND</sequence>
<name>A0A060SZA8_BLAAD</name>
<organism evidence="2">
    <name type="scientific">Blastobotrys adeninivorans</name>
    <name type="common">Yeast</name>
    <name type="synonym">Arxula adeninivorans</name>
    <dbReference type="NCBI Taxonomy" id="409370"/>
    <lineage>
        <taxon>Eukaryota</taxon>
        <taxon>Fungi</taxon>
        <taxon>Dikarya</taxon>
        <taxon>Ascomycota</taxon>
        <taxon>Saccharomycotina</taxon>
        <taxon>Dipodascomycetes</taxon>
        <taxon>Dipodascales</taxon>
        <taxon>Trichomonascaceae</taxon>
        <taxon>Blastobotrys</taxon>
    </lineage>
</organism>
<gene>
    <name evidence="2" type="ORF">GNLVRS02_ARAD1A19118g</name>
</gene>
<evidence type="ECO:0000256" key="1">
    <source>
        <dbReference type="SAM" id="MobiDB-lite"/>
    </source>
</evidence>
<proteinExistence type="predicted"/>